<comment type="caution">
    <text evidence="2">The sequence shown here is derived from an EMBL/GenBank/DDBJ whole genome shotgun (WGS) entry which is preliminary data.</text>
</comment>
<dbReference type="InterPro" id="IPR000719">
    <property type="entry name" value="Prot_kinase_dom"/>
</dbReference>
<protein>
    <recommendedName>
        <fullName evidence="1">Protein kinase domain-containing protein</fullName>
    </recommendedName>
</protein>
<dbReference type="InterPro" id="IPR011009">
    <property type="entry name" value="Kinase-like_dom_sf"/>
</dbReference>
<accession>A0ABR4GX13</accession>
<dbReference type="EMBL" id="JBFXLT010000132">
    <property type="protein sequence ID" value="KAL2807736.1"/>
    <property type="molecule type" value="Genomic_DNA"/>
</dbReference>
<evidence type="ECO:0000259" key="1">
    <source>
        <dbReference type="PROSITE" id="PS50011"/>
    </source>
</evidence>
<feature type="domain" description="Protein kinase" evidence="1">
    <location>
        <begin position="1"/>
        <end position="249"/>
    </location>
</feature>
<sequence length="249" mass="29093">MAAGVLEEDLLTDRVLENDGNRWLIGPRLAVKPREQTDPWTDDATCELHEVYEAVFIDPPYSNPEIMKIKKQIVPWTETKTFTVSNEIHREIDNLHYLTTHGCTSTPKLWSYSIQQQGPDDPLPGGYAAYISMERVPGKDLRDFGKFDDQEKNRVRLAFVEALWELHSYHFTHYDPRLPNIIWDSTAGKCYIVDLEDAERSTDLTDSDVCLEPWSELEMWGLIERQQRELTIFFHKEELLRYLKTELGM</sequence>
<gene>
    <name evidence="2" type="ORF">BJX63DRAFT_436787</name>
</gene>
<dbReference type="Proteomes" id="UP001610334">
    <property type="component" value="Unassembled WGS sequence"/>
</dbReference>
<proteinExistence type="predicted"/>
<organism evidence="2 3">
    <name type="scientific">Aspergillus granulosus</name>
    <dbReference type="NCBI Taxonomy" id="176169"/>
    <lineage>
        <taxon>Eukaryota</taxon>
        <taxon>Fungi</taxon>
        <taxon>Dikarya</taxon>
        <taxon>Ascomycota</taxon>
        <taxon>Pezizomycotina</taxon>
        <taxon>Eurotiomycetes</taxon>
        <taxon>Eurotiomycetidae</taxon>
        <taxon>Eurotiales</taxon>
        <taxon>Aspergillaceae</taxon>
        <taxon>Aspergillus</taxon>
        <taxon>Aspergillus subgen. Nidulantes</taxon>
    </lineage>
</organism>
<name>A0ABR4GX13_9EURO</name>
<dbReference type="SUPFAM" id="SSF56112">
    <property type="entry name" value="Protein kinase-like (PK-like)"/>
    <property type="match status" value="1"/>
</dbReference>
<reference evidence="2 3" key="1">
    <citation type="submission" date="2024-07" db="EMBL/GenBank/DDBJ databases">
        <title>Section-level genome sequencing and comparative genomics of Aspergillus sections Usti and Cavernicolus.</title>
        <authorList>
            <consortium name="Lawrence Berkeley National Laboratory"/>
            <person name="Nybo J.L."/>
            <person name="Vesth T.C."/>
            <person name="Theobald S."/>
            <person name="Frisvad J.C."/>
            <person name="Larsen T.O."/>
            <person name="Kjaerboelling I."/>
            <person name="Rothschild-Mancinelli K."/>
            <person name="Lyhne E.K."/>
            <person name="Kogle M.E."/>
            <person name="Barry K."/>
            <person name="Clum A."/>
            <person name="Na H."/>
            <person name="Ledsgaard L."/>
            <person name="Lin J."/>
            <person name="Lipzen A."/>
            <person name="Kuo A."/>
            <person name="Riley R."/>
            <person name="Mondo S."/>
            <person name="Labutti K."/>
            <person name="Haridas S."/>
            <person name="Pangalinan J."/>
            <person name="Salamov A.A."/>
            <person name="Simmons B.A."/>
            <person name="Magnuson J.K."/>
            <person name="Chen J."/>
            <person name="Drula E."/>
            <person name="Henrissat B."/>
            <person name="Wiebenga A."/>
            <person name="Lubbers R.J."/>
            <person name="Gomes A.C."/>
            <person name="Makela M.R."/>
            <person name="Stajich J."/>
            <person name="Grigoriev I.V."/>
            <person name="Mortensen U.H."/>
            <person name="De Vries R.P."/>
            <person name="Baker S.E."/>
            <person name="Andersen M.R."/>
        </authorList>
    </citation>
    <scope>NUCLEOTIDE SEQUENCE [LARGE SCALE GENOMIC DNA]</scope>
    <source>
        <strain evidence="2 3">CBS 588.65</strain>
    </source>
</reference>
<keyword evidence="3" id="KW-1185">Reference proteome</keyword>
<evidence type="ECO:0000313" key="3">
    <source>
        <dbReference type="Proteomes" id="UP001610334"/>
    </source>
</evidence>
<dbReference type="Gene3D" id="1.10.510.10">
    <property type="entry name" value="Transferase(Phosphotransferase) domain 1"/>
    <property type="match status" value="1"/>
</dbReference>
<dbReference type="PROSITE" id="PS50011">
    <property type="entry name" value="PROTEIN_KINASE_DOM"/>
    <property type="match status" value="1"/>
</dbReference>
<evidence type="ECO:0000313" key="2">
    <source>
        <dbReference type="EMBL" id="KAL2807736.1"/>
    </source>
</evidence>